<reference evidence="2" key="1">
    <citation type="submission" date="2020-03" db="EMBL/GenBank/DDBJ databases">
        <title>The deep terrestrial virosphere.</title>
        <authorList>
            <person name="Holmfeldt K."/>
            <person name="Nilsson E."/>
            <person name="Simone D."/>
            <person name="Lopez-Fernandez M."/>
            <person name="Wu X."/>
            <person name="de Brujin I."/>
            <person name="Lundin D."/>
            <person name="Andersson A."/>
            <person name="Bertilsson S."/>
            <person name="Dopson M."/>
        </authorList>
    </citation>
    <scope>NUCLEOTIDE SEQUENCE</scope>
    <source>
        <strain evidence="2">MM415B02918</strain>
    </source>
</reference>
<evidence type="ECO:0000259" key="1">
    <source>
        <dbReference type="Pfam" id="PF23451"/>
    </source>
</evidence>
<gene>
    <name evidence="2" type="ORF">MM415B02918_0005</name>
</gene>
<sequence>MGDLYSMEQGHWSGKDKKVPMTKNSNYNFVPVIICPYCERKQRAAISGFGGTISKRWKVCKFCEKEFDLIIDVKSIKK</sequence>
<proteinExistence type="predicted"/>
<dbReference type="AlphaFoldDB" id="A0A6M3L317"/>
<dbReference type="InterPro" id="IPR056572">
    <property type="entry name" value="Zn_ribbon_PaaD"/>
</dbReference>
<name>A0A6M3L317_9ZZZZ</name>
<feature type="domain" description="PaaD zinc beta ribbon" evidence="1">
    <location>
        <begin position="32"/>
        <end position="68"/>
    </location>
</feature>
<dbReference type="EMBL" id="MT142725">
    <property type="protein sequence ID" value="QJA87668.1"/>
    <property type="molecule type" value="Genomic_DNA"/>
</dbReference>
<accession>A0A6M3L317</accession>
<organism evidence="2">
    <name type="scientific">viral metagenome</name>
    <dbReference type="NCBI Taxonomy" id="1070528"/>
    <lineage>
        <taxon>unclassified sequences</taxon>
        <taxon>metagenomes</taxon>
        <taxon>organismal metagenomes</taxon>
    </lineage>
</organism>
<evidence type="ECO:0000313" key="2">
    <source>
        <dbReference type="EMBL" id="QJA87668.1"/>
    </source>
</evidence>
<protein>
    <recommendedName>
        <fullName evidence="1">PaaD zinc beta ribbon domain-containing protein</fullName>
    </recommendedName>
</protein>
<dbReference type="Pfam" id="PF23451">
    <property type="entry name" value="Zn_ribbon_PaaD"/>
    <property type="match status" value="1"/>
</dbReference>